<organism evidence="2 3">
    <name type="scientific">Anaerobacillus arseniciselenatis</name>
    <dbReference type="NCBI Taxonomy" id="85682"/>
    <lineage>
        <taxon>Bacteria</taxon>
        <taxon>Bacillati</taxon>
        <taxon>Bacillota</taxon>
        <taxon>Bacilli</taxon>
        <taxon>Bacillales</taxon>
        <taxon>Bacillaceae</taxon>
        <taxon>Anaerobacillus</taxon>
    </lineage>
</organism>
<proteinExistence type="predicted"/>
<dbReference type="PANTHER" id="PTHR43236">
    <property type="entry name" value="ANTITOXIN HIGA1"/>
    <property type="match status" value="1"/>
</dbReference>
<accession>A0A1S2L7T6</accession>
<protein>
    <recommendedName>
        <fullName evidence="1">IrrE N-terminal-like domain-containing protein</fullName>
    </recommendedName>
</protein>
<feature type="domain" description="IrrE N-terminal-like" evidence="1">
    <location>
        <begin position="24"/>
        <end position="136"/>
    </location>
</feature>
<sequence>MRIKETVTKLIKKHKTNNPFVIADEKNIIIQYADLGDTYGFFTHASRIKFININNNLDETMQRFVCAHELGHAILHPRSNTPFLKKNTFYSIDKIEVEANTFAVELLIPDYEIENFRDTNMTINEVAGIYGVPMEVSGFKDIIK</sequence>
<dbReference type="PANTHER" id="PTHR43236:SF1">
    <property type="entry name" value="BLL7220 PROTEIN"/>
    <property type="match status" value="1"/>
</dbReference>
<dbReference type="AlphaFoldDB" id="A0A1S2L7T6"/>
<dbReference type="EMBL" id="MLQQ01000058">
    <property type="protein sequence ID" value="OIJ07645.1"/>
    <property type="molecule type" value="Genomic_DNA"/>
</dbReference>
<dbReference type="OrthoDB" id="9816277at2"/>
<evidence type="ECO:0000313" key="2">
    <source>
        <dbReference type="EMBL" id="OIJ07645.1"/>
    </source>
</evidence>
<name>A0A1S2L7T6_9BACI</name>
<evidence type="ECO:0000313" key="3">
    <source>
        <dbReference type="Proteomes" id="UP000180098"/>
    </source>
</evidence>
<dbReference type="InterPro" id="IPR010359">
    <property type="entry name" value="IrrE_HExxH"/>
</dbReference>
<dbReference type="Gene3D" id="1.10.10.2910">
    <property type="match status" value="1"/>
</dbReference>
<comment type="caution">
    <text evidence="2">The sequence shown here is derived from an EMBL/GenBank/DDBJ whole genome shotgun (WGS) entry which is preliminary data.</text>
</comment>
<keyword evidence="3" id="KW-1185">Reference proteome</keyword>
<dbReference type="SUPFAM" id="SSF55486">
    <property type="entry name" value="Metalloproteases ('zincins'), catalytic domain"/>
    <property type="match status" value="1"/>
</dbReference>
<dbReference type="Proteomes" id="UP000180098">
    <property type="component" value="Unassembled WGS sequence"/>
</dbReference>
<dbReference type="InterPro" id="IPR052345">
    <property type="entry name" value="Rad_response_metalloprotease"/>
</dbReference>
<dbReference type="RefSeq" id="WP_071314833.1">
    <property type="nucleotide sequence ID" value="NZ_MLQQ01000058.1"/>
</dbReference>
<reference evidence="2 3" key="1">
    <citation type="submission" date="2016-10" db="EMBL/GenBank/DDBJ databases">
        <title>Draft genome sequences of four alkaliphilic bacteria belonging to the Anaerobacillus genus.</title>
        <authorList>
            <person name="Bassil N.M."/>
            <person name="Lloyd J.R."/>
        </authorList>
    </citation>
    <scope>NUCLEOTIDE SEQUENCE [LARGE SCALE GENOMIC DNA]</scope>
    <source>
        <strain evidence="2 3">DSM 15340</strain>
    </source>
</reference>
<gene>
    <name evidence="2" type="ORF">BKP35_18345</name>
</gene>
<dbReference type="Pfam" id="PF06114">
    <property type="entry name" value="Peptidase_M78"/>
    <property type="match status" value="1"/>
</dbReference>
<evidence type="ECO:0000259" key="1">
    <source>
        <dbReference type="Pfam" id="PF06114"/>
    </source>
</evidence>